<reference evidence="2" key="1">
    <citation type="submission" date="2019-02" db="EMBL/GenBank/DDBJ databases">
        <title>Draft genome sequence of Enterococcus sp. Gos25-1.</title>
        <authorList>
            <person name="Tanaka N."/>
            <person name="Shiwa Y."/>
            <person name="Fujita N."/>
        </authorList>
    </citation>
    <scope>NUCLEOTIDE SEQUENCE [LARGE SCALE GENOMIC DNA]</scope>
    <source>
        <strain evidence="2">Gos25-1</strain>
    </source>
</reference>
<evidence type="ECO:0000313" key="1">
    <source>
        <dbReference type="EMBL" id="GCF94860.1"/>
    </source>
</evidence>
<sequence length="124" mass="14146">MEQWTQAELEAIAKDPDLYLSIPNLNGMIHESLWIWIVQAGNELYARGYSGTKARWYQAAKREGRGHITVGGVEKDVRFEFPDDPETIDLVDEGYRKKYADSPRLEPVIRSQAREATVRLVPVG</sequence>
<dbReference type="Proteomes" id="UP000290567">
    <property type="component" value="Unassembled WGS sequence"/>
</dbReference>
<protein>
    <recommendedName>
        <fullName evidence="3">DUF2255 domain-containing protein</fullName>
    </recommendedName>
</protein>
<evidence type="ECO:0000313" key="2">
    <source>
        <dbReference type="Proteomes" id="UP000290567"/>
    </source>
</evidence>
<gene>
    <name evidence="1" type="ORF">NRIC_27510</name>
</gene>
<dbReference type="RefSeq" id="WP_175580103.1">
    <property type="nucleotide sequence ID" value="NZ_BJCC01000024.1"/>
</dbReference>
<dbReference type="Pfam" id="PF10012">
    <property type="entry name" value="DUF2255"/>
    <property type="match status" value="1"/>
</dbReference>
<keyword evidence="2" id="KW-1185">Reference proteome</keyword>
<evidence type="ECO:0008006" key="3">
    <source>
        <dbReference type="Google" id="ProtNLM"/>
    </source>
</evidence>
<comment type="caution">
    <text evidence="1">The sequence shown here is derived from an EMBL/GenBank/DDBJ whole genome shotgun (WGS) entry which is preliminary data.</text>
</comment>
<dbReference type="EMBL" id="BJCC01000024">
    <property type="protein sequence ID" value="GCF94860.1"/>
    <property type="molecule type" value="Genomic_DNA"/>
</dbReference>
<organism evidence="1 2">
    <name type="scientific">Enterococcus florum</name>
    <dbReference type="NCBI Taxonomy" id="2480627"/>
    <lineage>
        <taxon>Bacteria</taxon>
        <taxon>Bacillati</taxon>
        <taxon>Bacillota</taxon>
        <taxon>Bacilli</taxon>
        <taxon>Lactobacillales</taxon>
        <taxon>Enterococcaceae</taxon>
        <taxon>Enterococcus</taxon>
    </lineage>
</organism>
<dbReference type="InterPro" id="IPR016888">
    <property type="entry name" value="UCP028498"/>
</dbReference>
<proteinExistence type="predicted"/>
<dbReference type="AlphaFoldDB" id="A0A4P5PA84"/>
<accession>A0A4P5PA84</accession>
<name>A0A4P5PA84_9ENTE</name>